<dbReference type="InterPro" id="IPR008259">
    <property type="entry name" value="FMN_hydac_DH_AS"/>
</dbReference>
<dbReference type="AlphaFoldDB" id="A0A4R3LRX2"/>
<dbReference type="GO" id="GO:0004459">
    <property type="term" value="F:L-lactate dehydrogenase (NAD+) activity"/>
    <property type="evidence" value="ECO:0007669"/>
    <property type="project" value="TreeGrafter"/>
</dbReference>
<feature type="binding site" evidence="7">
    <location>
        <position position="156"/>
    </location>
    <ligand>
        <name>FMN</name>
        <dbReference type="ChEBI" id="CHEBI:58210"/>
    </ligand>
</feature>
<feature type="domain" description="FMN hydroxy acid dehydrogenase" evidence="8">
    <location>
        <begin position="1"/>
        <end position="377"/>
    </location>
</feature>
<gene>
    <name evidence="9" type="ORF">EDC26_11638</name>
</gene>
<feature type="binding site" evidence="7">
    <location>
        <position position="128"/>
    </location>
    <ligand>
        <name>FMN</name>
        <dbReference type="ChEBI" id="CHEBI:58210"/>
    </ligand>
</feature>
<comment type="caution">
    <text evidence="9">The sequence shown here is derived from an EMBL/GenBank/DDBJ whole genome shotgun (WGS) entry which is preliminary data.</text>
</comment>
<feature type="binding site" evidence="7">
    <location>
        <position position="106"/>
    </location>
    <ligand>
        <name>FMN</name>
        <dbReference type="ChEBI" id="CHEBI:58210"/>
    </ligand>
</feature>
<keyword evidence="10" id="KW-1185">Reference proteome</keyword>
<feature type="binding site" evidence="7">
    <location>
        <position position="276"/>
    </location>
    <ligand>
        <name>glyoxylate</name>
        <dbReference type="ChEBI" id="CHEBI:36655"/>
    </ligand>
</feature>
<dbReference type="PROSITE" id="PS51349">
    <property type="entry name" value="FMN_HYDROXY_ACID_DH_2"/>
    <property type="match status" value="1"/>
</dbReference>
<comment type="cofactor">
    <cofactor evidence="1">
        <name>FMN</name>
        <dbReference type="ChEBI" id="CHEBI:58210"/>
    </cofactor>
</comment>
<reference evidence="9 10" key="1">
    <citation type="submission" date="2019-03" db="EMBL/GenBank/DDBJ databases">
        <title>Genomic Encyclopedia of Type Strains, Phase IV (KMG-IV): sequencing the most valuable type-strain genomes for metagenomic binning, comparative biology and taxonomic classification.</title>
        <authorList>
            <person name="Goeker M."/>
        </authorList>
    </citation>
    <scope>NUCLEOTIDE SEQUENCE [LARGE SCALE GENOMIC DNA]</scope>
    <source>
        <strain evidence="9 10">DSM 24591</strain>
    </source>
</reference>
<proteinExistence type="inferred from homology"/>
<dbReference type="FunFam" id="3.20.20.70:FF:000029">
    <property type="entry name" value="L-lactate dehydrogenase"/>
    <property type="match status" value="1"/>
</dbReference>
<evidence type="ECO:0000256" key="4">
    <source>
        <dbReference type="ARBA" id="ARBA00023002"/>
    </source>
</evidence>
<evidence type="ECO:0000256" key="1">
    <source>
        <dbReference type="ARBA" id="ARBA00001917"/>
    </source>
</evidence>
<dbReference type="SUPFAM" id="SSF51395">
    <property type="entry name" value="FMN-linked oxidoreductases"/>
    <property type="match status" value="1"/>
</dbReference>
<dbReference type="EMBL" id="SMAJ01000016">
    <property type="protein sequence ID" value="TCT03071.1"/>
    <property type="molecule type" value="Genomic_DNA"/>
</dbReference>
<dbReference type="InterPro" id="IPR000262">
    <property type="entry name" value="FMN-dep_DH"/>
</dbReference>
<dbReference type="RefSeq" id="WP_132584743.1">
    <property type="nucleotide sequence ID" value="NZ_SMAJ01000016.1"/>
</dbReference>
<evidence type="ECO:0000256" key="6">
    <source>
        <dbReference type="PIRSR" id="PIRSR000138-1"/>
    </source>
</evidence>
<dbReference type="Gene3D" id="3.20.20.70">
    <property type="entry name" value="Aldolase class I"/>
    <property type="match status" value="1"/>
</dbReference>
<dbReference type="PIRSF" id="PIRSF000138">
    <property type="entry name" value="Al-hdrx_acd_dh"/>
    <property type="match status" value="1"/>
</dbReference>
<accession>A0A4R3LRX2</accession>
<feature type="binding site" evidence="7">
    <location>
        <position position="165"/>
    </location>
    <ligand>
        <name>glyoxylate</name>
        <dbReference type="ChEBI" id="CHEBI:36655"/>
    </ligand>
</feature>
<dbReference type="PANTHER" id="PTHR10578:SF107">
    <property type="entry name" value="2-HYDROXYACID OXIDASE 1"/>
    <property type="match status" value="1"/>
</dbReference>
<dbReference type="InterPro" id="IPR037396">
    <property type="entry name" value="FMN_HAD"/>
</dbReference>
<dbReference type="PANTHER" id="PTHR10578">
    <property type="entry name" value="S -2-HYDROXY-ACID OXIDASE-RELATED"/>
    <property type="match status" value="1"/>
</dbReference>
<feature type="active site" description="Proton acceptor" evidence="6">
    <location>
        <position position="276"/>
    </location>
</feature>
<evidence type="ECO:0000256" key="5">
    <source>
        <dbReference type="ARBA" id="ARBA00024042"/>
    </source>
</evidence>
<evidence type="ECO:0000256" key="2">
    <source>
        <dbReference type="ARBA" id="ARBA00022630"/>
    </source>
</evidence>
<evidence type="ECO:0000256" key="3">
    <source>
        <dbReference type="ARBA" id="ARBA00022643"/>
    </source>
</evidence>
<dbReference type="GO" id="GO:0009060">
    <property type="term" value="P:aerobic respiration"/>
    <property type="evidence" value="ECO:0007669"/>
    <property type="project" value="TreeGrafter"/>
</dbReference>
<feature type="binding site" evidence="7">
    <location>
        <begin position="330"/>
        <end position="331"/>
    </location>
    <ligand>
        <name>FMN</name>
        <dbReference type="ChEBI" id="CHEBI:58210"/>
    </ligand>
</feature>
<dbReference type="PROSITE" id="PS00557">
    <property type="entry name" value="FMN_HYDROXY_ACID_DH_1"/>
    <property type="match status" value="1"/>
</dbReference>
<dbReference type="InterPro" id="IPR012133">
    <property type="entry name" value="Alpha-hydoxy_acid_DH_FMN"/>
</dbReference>
<dbReference type="GO" id="GO:0010181">
    <property type="term" value="F:FMN binding"/>
    <property type="evidence" value="ECO:0007669"/>
    <property type="project" value="InterPro"/>
</dbReference>
<keyword evidence="2 7" id="KW-0285">Flavoprotein</keyword>
<dbReference type="OrthoDB" id="8717062at2"/>
<dbReference type="Pfam" id="PF01070">
    <property type="entry name" value="FMN_dh"/>
    <property type="match status" value="1"/>
</dbReference>
<name>A0A4R3LRX2_9BURK</name>
<sequence>MQCASVSDYREWARWRLPKLAFDYLDKGAGDGDSLENNVHAFRRLQLRPRVLVDVTKVVTDIDLFGHRYSAPLIVGPTGLNGLYWPDADSILAKECAMQGLPFVLSTAATDLLEDVRKSVSDHPLWFQLYVHENRELTLSLIARAKNAGYSVLVLTVDVPVHGKRDHDIHNEFRLPLRPSWRLFDDILRHPRWAIQMLTHGTPQLVNIARSLGQQPNLLAHAGVLSRAMDKSLTWNSLDWLRDAWTGPIVLKGIQSEDDARRAQQCGFDGIVLSNHGGRQLSGVSPPIDGLEAVAAQIGDSMKVFVDGGVRRGEDIVKARALGASAVLTGRAPLYGLAANGKEGARDVLKLFLDELHIALQLVGCPSMNMLGREYLR</sequence>
<feature type="binding site" evidence="7">
    <location>
        <position position="130"/>
    </location>
    <ligand>
        <name>FMN</name>
        <dbReference type="ChEBI" id="CHEBI:58210"/>
    </ligand>
</feature>
<dbReference type="Proteomes" id="UP000295525">
    <property type="component" value="Unassembled WGS sequence"/>
</dbReference>
<feature type="binding site" evidence="7">
    <location>
        <begin position="77"/>
        <end position="79"/>
    </location>
    <ligand>
        <name>FMN</name>
        <dbReference type="ChEBI" id="CHEBI:58210"/>
    </ligand>
</feature>
<feature type="binding site" evidence="7">
    <location>
        <position position="274"/>
    </location>
    <ligand>
        <name>FMN</name>
        <dbReference type="ChEBI" id="CHEBI:58210"/>
    </ligand>
</feature>
<dbReference type="InterPro" id="IPR013785">
    <property type="entry name" value="Aldolase_TIM"/>
</dbReference>
<feature type="binding site" evidence="7">
    <location>
        <position position="24"/>
    </location>
    <ligand>
        <name>glyoxylate</name>
        <dbReference type="ChEBI" id="CHEBI:36655"/>
    </ligand>
</feature>
<evidence type="ECO:0000259" key="8">
    <source>
        <dbReference type="PROSITE" id="PS51349"/>
    </source>
</evidence>
<comment type="similarity">
    <text evidence="5">Belongs to the FMN-dependent alpha-hydroxy acid dehydrogenase family.</text>
</comment>
<organism evidence="9 10">
    <name type="scientific">Paralcaligenes ureilyticus</name>
    <dbReference type="NCBI Taxonomy" id="627131"/>
    <lineage>
        <taxon>Bacteria</taxon>
        <taxon>Pseudomonadati</taxon>
        <taxon>Pseudomonadota</taxon>
        <taxon>Betaproteobacteria</taxon>
        <taxon>Burkholderiales</taxon>
        <taxon>Alcaligenaceae</taxon>
        <taxon>Paralcaligenes</taxon>
    </lineage>
</organism>
<feature type="binding site" evidence="7">
    <location>
        <position position="279"/>
    </location>
    <ligand>
        <name>glyoxylate</name>
        <dbReference type="ChEBI" id="CHEBI:36655"/>
    </ligand>
</feature>
<evidence type="ECO:0000313" key="9">
    <source>
        <dbReference type="EMBL" id="TCT03071.1"/>
    </source>
</evidence>
<feature type="binding site" evidence="7">
    <location>
        <begin position="307"/>
        <end position="311"/>
    </location>
    <ligand>
        <name>FMN</name>
        <dbReference type="ChEBI" id="CHEBI:58210"/>
    </ligand>
</feature>
<evidence type="ECO:0000313" key="10">
    <source>
        <dbReference type="Proteomes" id="UP000295525"/>
    </source>
</evidence>
<protein>
    <submittedName>
        <fullName evidence="9">(S)-mandelate dehydrogenase</fullName>
    </submittedName>
</protein>
<evidence type="ECO:0000256" key="7">
    <source>
        <dbReference type="PIRSR" id="PIRSR000138-2"/>
    </source>
</evidence>
<feature type="binding site" evidence="7">
    <location>
        <position position="252"/>
    </location>
    <ligand>
        <name>FMN</name>
        <dbReference type="ChEBI" id="CHEBI:58210"/>
    </ligand>
</feature>
<keyword evidence="3 7" id="KW-0288">FMN</keyword>
<dbReference type="GO" id="GO:0005886">
    <property type="term" value="C:plasma membrane"/>
    <property type="evidence" value="ECO:0007669"/>
    <property type="project" value="TreeGrafter"/>
</dbReference>
<keyword evidence="4" id="KW-0560">Oxidoreductase</keyword>